<feature type="domain" description="Baseplate J-like central" evidence="2">
    <location>
        <begin position="190"/>
        <end position="255"/>
    </location>
</feature>
<evidence type="ECO:0000259" key="2">
    <source>
        <dbReference type="Pfam" id="PF26078"/>
    </source>
</evidence>
<sequence length="358" mass="37975">MPFNVPTFEQIRDAQLRDIKNQLPDADTGTDSDYGVRAASVAGVADGLYQNQSYIVRQIFPDTADSDNLELHAKTRNVVRKSATYATGLADITGTPGSTLTAGAEMRGATIACSTTENAVIGDDGTATVKVQDATAGAAFNVETPSSVVLVSPPYGINSAANVQSLAGGTDVETDASLLSRYLELLRRPPAGGNKYDYKRWALEVDGVTAAYVYPLRRGLGTVDIAITSSNALPSQDLINTTQAHIDDVRNVTAKNALVLAPSIKLVDFTVLVSLDGLTLAEATPYVIQAVRDITDRIEPGQPLILSQVETQVSLVAGVTDRDITEPVGNVEAIVNAETLEWIQAGNIVVRLMGDEDQ</sequence>
<dbReference type="OrthoDB" id="7565172at2"/>
<dbReference type="EMBL" id="CP034752">
    <property type="protein sequence ID" value="QBH96000.1"/>
    <property type="molecule type" value="Genomic_DNA"/>
</dbReference>
<dbReference type="PANTHER" id="PTHR37829">
    <property type="entry name" value="PHAGE-LIKE ELEMENT PBSX PROTEIN XKDT"/>
    <property type="match status" value="1"/>
</dbReference>
<dbReference type="PANTHER" id="PTHR37829:SF3">
    <property type="entry name" value="PROTEIN JAYE-RELATED"/>
    <property type="match status" value="1"/>
</dbReference>
<dbReference type="Pfam" id="PF26078">
    <property type="entry name" value="Baseplate_J_M"/>
    <property type="match status" value="1"/>
</dbReference>
<evidence type="ECO:0000313" key="4">
    <source>
        <dbReference type="Proteomes" id="UP000293154"/>
    </source>
</evidence>
<gene>
    <name evidence="3" type="ORF">EKN56_06050</name>
</gene>
<evidence type="ECO:0000259" key="1">
    <source>
        <dbReference type="Pfam" id="PF04865"/>
    </source>
</evidence>
<dbReference type="InterPro" id="IPR052399">
    <property type="entry name" value="Phage_Baseplate_Assmbl_Protein"/>
</dbReference>
<feature type="domain" description="Baseplate protein J-like barrel" evidence="1">
    <location>
        <begin position="92"/>
        <end position="169"/>
    </location>
</feature>
<proteinExistence type="predicted"/>
<accession>A0A411WIK2</accession>
<dbReference type="Proteomes" id="UP000293154">
    <property type="component" value="Chromosome"/>
</dbReference>
<protein>
    <submittedName>
        <fullName evidence="3">Baseplate J/gp47 family protein</fullName>
    </submittedName>
</protein>
<organism evidence="3 4">
    <name type="scientific">Limnobaculum zhutongyuii</name>
    <dbReference type="NCBI Taxonomy" id="2498113"/>
    <lineage>
        <taxon>Bacteria</taxon>
        <taxon>Pseudomonadati</taxon>
        <taxon>Pseudomonadota</taxon>
        <taxon>Gammaproteobacteria</taxon>
        <taxon>Enterobacterales</taxon>
        <taxon>Budviciaceae</taxon>
        <taxon>Limnobaculum</taxon>
    </lineage>
</organism>
<dbReference type="AlphaFoldDB" id="A0A411WIK2"/>
<keyword evidence="4" id="KW-1185">Reference proteome</keyword>
<reference evidence="3 4" key="1">
    <citation type="submission" date="2019-03" db="EMBL/GenBank/DDBJ databases">
        <title>Pragia sp. nov. isolated from the gut tract of Carduelis flavirostris.</title>
        <authorList>
            <person name="Ge Y."/>
        </authorList>
    </citation>
    <scope>NUCLEOTIDE SEQUENCE [LARGE SCALE GENOMIC DNA]</scope>
    <source>
        <strain evidence="3 4">CF-458</strain>
    </source>
</reference>
<dbReference type="RefSeq" id="WP_130590980.1">
    <property type="nucleotide sequence ID" value="NZ_CP034752.1"/>
</dbReference>
<evidence type="ECO:0000313" key="3">
    <source>
        <dbReference type="EMBL" id="QBH96000.1"/>
    </source>
</evidence>
<dbReference type="InterPro" id="IPR058531">
    <property type="entry name" value="Baseplate_J_M"/>
</dbReference>
<dbReference type="InterPro" id="IPR006949">
    <property type="entry name" value="Barrel_Baseplate_J-like"/>
</dbReference>
<dbReference type="Pfam" id="PF04865">
    <property type="entry name" value="Baseplate_J"/>
    <property type="match status" value="1"/>
</dbReference>
<name>A0A411WIK2_9GAMM</name>
<dbReference type="KEGG" id="prag:EKN56_06050"/>